<evidence type="ECO:0000313" key="2">
    <source>
        <dbReference type="EMBL" id="DAF54387.1"/>
    </source>
</evidence>
<reference evidence="2" key="1">
    <citation type="journal article" date="2021" name="Proc. Natl. Acad. Sci. U.S.A.">
        <title>A Catalog of Tens of Thousands of Viruses from Human Metagenomes Reveals Hidden Associations with Chronic Diseases.</title>
        <authorList>
            <person name="Tisza M.J."/>
            <person name="Buck C.B."/>
        </authorList>
    </citation>
    <scope>NUCLEOTIDE SEQUENCE</scope>
    <source>
        <strain evidence="2">CtKwY15</strain>
    </source>
</reference>
<feature type="domain" description="Thoeris anti-defense 2-like" evidence="1">
    <location>
        <begin position="7"/>
        <end position="78"/>
    </location>
</feature>
<name>A0A8S5SUA6_9CAUD</name>
<dbReference type="Pfam" id="PF11195">
    <property type="entry name" value="Tad2-like"/>
    <property type="match status" value="1"/>
</dbReference>
<dbReference type="InterPro" id="IPR021361">
    <property type="entry name" value="Tad2-like_dom"/>
</dbReference>
<evidence type="ECO:0000259" key="1">
    <source>
        <dbReference type="Pfam" id="PF11195"/>
    </source>
</evidence>
<protein>
    <recommendedName>
        <fullName evidence="1">Thoeris anti-defense 2-like domain-containing protein</fullName>
    </recommendedName>
</protein>
<accession>A0A8S5SUA6</accession>
<sequence>MSKQTFDFSEALRRMKEGKKVRRIGWGIVDKLWIDKDKNINIFYKATTHSSEGFIHIFPSCWSFFTCEDILATDWEEVEG</sequence>
<proteinExistence type="predicted"/>
<dbReference type="EMBL" id="BK032679">
    <property type="protein sequence ID" value="DAF54387.1"/>
    <property type="molecule type" value="Genomic_DNA"/>
</dbReference>
<organism evidence="2">
    <name type="scientific">Siphoviridae sp. ctKwY15</name>
    <dbReference type="NCBI Taxonomy" id="2827843"/>
    <lineage>
        <taxon>Viruses</taxon>
        <taxon>Duplodnaviria</taxon>
        <taxon>Heunggongvirae</taxon>
        <taxon>Uroviricota</taxon>
        <taxon>Caudoviricetes</taxon>
    </lineage>
</organism>